<dbReference type="SMART" id="SM00357">
    <property type="entry name" value="CSP"/>
    <property type="match status" value="1"/>
</dbReference>
<dbReference type="GO" id="GO:0003730">
    <property type="term" value="F:mRNA 3'-UTR binding"/>
    <property type="evidence" value="ECO:0007669"/>
    <property type="project" value="TreeGrafter"/>
</dbReference>
<feature type="transmembrane region" description="Helical" evidence="2">
    <location>
        <begin position="93"/>
        <end position="112"/>
    </location>
</feature>
<dbReference type="Proteomes" id="UP000253083">
    <property type="component" value="Unassembled WGS sequence"/>
</dbReference>
<dbReference type="OrthoDB" id="72963at2"/>
<feature type="transmembrane region" description="Helical" evidence="2">
    <location>
        <begin position="118"/>
        <end position="134"/>
    </location>
</feature>
<keyword evidence="2" id="KW-1133">Transmembrane helix</keyword>
<evidence type="ECO:0000313" key="5">
    <source>
        <dbReference type="Proteomes" id="UP000253083"/>
    </source>
</evidence>
<dbReference type="InParanoid" id="A0A395JJN3"/>
<organism evidence="4 5">
    <name type="scientific">Arenicella xantha</name>
    <dbReference type="NCBI Taxonomy" id="644221"/>
    <lineage>
        <taxon>Bacteria</taxon>
        <taxon>Pseudomonadati</taxon>
        <taxon>Pseudomonadota</taxon>
        <taxon>Gammaproteobacteria</taxon>
        <taxon>Arenicellales</taxon>
        <taxon>Arenicellaceae</taxon>
        <taxon>Arenicella</taxon>
    </lineage>
</organism>
<keyword evidence="2" id="KW-0812">Transmembrane</keyword>
<keyword evidence="2" id="KW-0472">Membrane</keyword>
<gene>
    <name evidence="4" type="ORF">DFR28_105223</name>
</gene>
<dbReference type="CDD" id="cd04458">
    <property type="entry name" value="CSP_CDS"/>
    <property type="match status" value="1"/>
</dbReference>
<dbReference type="GO" id="GO:0043488">
    <property type="term" value="P:regulation of mRNA stability"/>
    <property type="evidence" value="ECO:0007669"/>
    <property type="project" value="TreeGrafter"/>
</dbReference>
<dbReference type="GO" id="GO:0005829">
    <property type="term" value="C:cytosol"/>
    <property type="evidence" value="ECO:0007669"/>
    <property type="project" value="UniProtKB-ARBA"/>
</dbReference>
<dbReference type="AlphaFoldDB" id="A0A395JJN3"/>
<protein>
    <submittedName>
        <fullName evidence="4">Uncharacterized membrane protein YsdA (DUF1294 family)</fullName>
    </submittedName>
</protein>
<evidence type="ECO:0000313" key="4">
    <source>
        <dbReference type="EMBL" id="RBP48884.1"/>
    </source>
</evidence>
<dbReference type="Pfam" id="PF00313">
    <property type="entry name" value="CSD"/>
    <property type="match status" value="1"/>
</dbReference>
<comment type="caution">
    <text evidence="4">The sequence shown here is derived from an EMBL/GenBank/DDBJ whole genome shotgun (WGS) entry which is preliminary data.</text>
</comment>
<dbReference type="PANTHER" id="PTHR12962">
    <property type="entry name" value="CALCIUM-REGULATED HEAT STABLE PROTEIN CRHSP-24-RELATED"/>
    <property type="match status" value="1"/>
</dbReference>
<dbReference type="InterPro" id="IPR012340">
    <property type="entry name" value="NA-bd_OB-fold"/>
</dbReference>
<feature type="domain" description="CSD" evidence="3">
    <location>
        <begin position="2"/>
        <end position="67"/>
    </location>
</feature>
<evidence type="ECO:0000259" key="3">
    <source>
        <dbReference type="PROSITE" id="PS51857"/>
    </source>
</evidence>
<reference evidence="4 5" key="1">
    <citation type="submission" date="2018-06" db="EMBL/GenBank/DDBJ databases">
        <title>Genomic Encyclopedia of Type Strains, Phase IV (KMG-IV): sequencing the most valuable type-strain genomes for metagenomic binning, comparative biology and taxonomic classification.</title>
        <authorList>
            <person name="Goeker M."/>
        </authorList>
    </citation>
    <scope>NUCLEOTIDE SEQUENCE [LARGE SCALE GENOMIC DNA]</scope>
    <source>
        <strain evidence="4 5">DSM 24032</strain>
    </source>
</reference>
<keyword evidence="1" id="KW-0597">Phosphoprotein</keyword>
<dbReference type="PROSITE" id="PS51857">
    <property type="entry name" value="CSD_2"/>
    <property type="match status" value="1"/>
</dbReference>
<dbReference type="RefSeq" id="WP_113955476.1">
    <property type="nucleotide sequence ID" value="NZ_QNRT01000005.1"/>
</dbReference>
<dbReference type="PANTHER" id="PTHR12962:SF1">
    <property type="entry name" value="COLD SHOCK DOMAIN-CONTAINING PROTEIN CG9705"/>
    <property type="match status" value="1"/>
</dbReference>
<dbReference type="InterPro" id="IPR002059">
    <property type="entry name" value="CSP_DNA-bd"/>
</dbReference>
<evidence type="ECO:0000256" key="1">
    <source>
        <dbReference type="ARBA" id="ARBA00022553"/>
    </source>
</evidence>
<proteinExistence type="predicted"/>
<keyword evidence="5" id="KW-1185">Reference proteome</keyword>
<dbReference type="EMBL" id="QNRT01000005">
    <property type="protein sequence ID" value="RBP48884.1"/>
    <property type="molecule type" value="Genomic_DNA"/>
</dbReference>
<dbReference type="InterPro" id="IPR011129">
    <property type="entry name" value="CSD"/>
</dbReference>
<accession>A0A395JJN3</accession>
<dbReference type="SUPFAM" id="SSF50249">
    <property type="entry name" value="Nucleic acid-binding proteins"/>
    <property type="match status" value="1"/>
</dbReference>
<dbReference type="InterPro" id="IPR052069">
    <property type="entry name" value="Ca-reg_mRNA-binding_domain"/>
</dbReference>
<feature type="transmembrane region" description="Helical" evidence="2">
    <location>
        <begin position="183"/>
        <end position="207"/>
    </location>
</feature>
<name>A0A395JJN3_9GAMM</name>
<dbReference type="Gene3D" id="2.40.50.140">
    <property type="entry name" value="Nucleic acid-binding proteins"/>
    <property type="match status" value="1"/>
</dbReference>
<evidence type="ECO:0000256" key="2">
    <source>
        <dbReference type="SAM" id="Phobius"/>
    </source>
</evidence>
<sequence>MHDTGMIIRWNADKGYGFIQAAGGGTQVFAHISSFTHKPVSPAIGDVVKYRLGKDRQGRVCAKKIQYANRTEVTSKKSKRTAKPTSGSFKYGVWIWLVLGYFTAVIGANLLGRLPTPVLLWIVLLSVISLLFYWSDKRAAEQGHWRTTERSLHVLSLLGGWPGALLAQKIIRHKSSKKSFQWVFWLTVLVNVGAVVWILTASGNAVVKQLITQLSRVLF</sequence>
<dbReference type="Pfam" id="PF06961">
    <property type="entry name" value="DUF1294"/>
    <property type="match status" value="1"/>
</dbReference>
<dbReference type="InterPro" id="IPR010718">
    <property type="entry name" value="DUF1294"/>
</dbReference>